<dbReference type="Gene3D" id="3.30.420.10">
    <property type="entry name" value="Ribonuclease H-like superfamily/Ribonuclease H"/>
    <property type="match status" value="1"/>
</dbReference>
<dbReference type="CDD" id="cd09279">
    <property type="entry name" value="RNase_HI_like"/>
    <property type="match status" value="1"/>
</dbReference>
<dbReference type="InterPro" id="IPR021109">
    <property type="entry name" value="Peptidase_aspartic_dom_sf"/>
</dbReference>
<dbReference type="GO" id="GO:0004523">
    <property type="term" value="F:RNA-DNA hybrid ribonuclease activity"/>
    <property type="evidence" value="ECO:0007669"/>
    <property type="project" value="InterPro"/>
</dbReference>
<dbReference type="InterPro" id="IPR043502">
    <property type="entry name" value="DNA/RNA_pol_sf"/>
</dbReference>
<dbReference type="PANTHER" id="PTHR48475">
    <property type="entry name" value="RIBONUCLEASE H"/>
    <property type="match status" value="1"/>
</dbReference>
<dbReference type="CDD" id="cd01647">
    <property type="entry name" value="RT_LTR"/>
    <property type="match status" value="1"/>
</dbReference>
<gene>
    <name evidence="2" type="ORF">Slati_0431800</name>
</gene>
<reference evidence="2" key="2">
    <citation type="journal article" date="2024" name="Plant">
        <title>Genomic evolution and insights into agronomic trait innovations of Sesamum species.</title>
        <authorList>
            <person name="Miao H."/>
            <person name="Wang L."/>
            <person name="Qu L."/>
            <person name="Liu H."/>
            <person name="Sun Y."/>
            <person name="Le M."/>
            <person name="Wang Q."/>
            <person name="Wei S."/>
            <person name="Zheng Y."/>
            <person name="Lin W."/>
            <person name="Duan Y."/>
            <person name="Cao H."/>
            <person name="Xiong S."/>
            <person name="Wang X."/>
            <person name="Wei L."/>
            <person name="Li C."/>
            <person name="Ma Q."/>
            <person name="Ju M."/>
            <person name="Zhao R."/>
            <person name="Li G."/>
            <person name="Mu C."/>
            <person name="Tian Q."/>
            <person name="Mei H."/>
            <person name="Zhang T."/>
            <person name="Gao T."/>
            <person name="Zhang H."/>
        </authorList>
    </citation>
    <scope>NUCLEOTIDE SEQUENCE</scope>
    <source>
        <strain evidence="2">KEN1</strain>
    </source>
</reference>
<feature type="domain" description="RNase H type-1" evidence="1">
    <location>
        <begin position="479"/>
        <end position="549"/>
    </location>
</feature>
<dbReference type="Gene3D" id="3.10.10.10">
    <property type="entry name" value="HIV Type 1 Reverse Transcriptase, subunit A, domain 1"/>
    <property type="match status" value="1"/>
</dbReference>
<sequence length="663" mass="74505">MADPVERNKGVSIKCSTGRGDYVWKQGRGHGSRIEKHPDGDKDGYGYAVHKVLVDNGSSADIIFRDVLKKMDLDMMQLNPVHTPLVGFGGSEVISLGTIELLVLIGEEPKRQTKVVKFLVVDTPFAYNVILGRRGLNIFKAIVPTYHLKMKFPIGNGIGEVSCDQKEVRRCYNLSLKKGSPEEKKRKVGEESEIERLNDNKSNRMESIEPVEEHKSTELVPGEADITTRIGSQMAPGLETMKFLRKNVDMFAWNPSDFKGINPEVIVHTLNMDSMARPVKQKKRSFGAERNHIIEEEVNKLLEAGYVSEVNLNKACPKDPFPLPHIDLLVDSTVGCKLFTMMDAYQGYHQIFMAEEDRDKTYITENEIYCYNVMPFGLKNAGKFLGFMVSERGIEANPEKIEAIKNLVSPTVKEVHKLTAYYSSTRHSGHLIKWAVKFGEFDIEYQPRVAIKAQILADFVVEFSGEQKIEGREGWMLHVDGSSNANNGGGRILLQGPNGVEVKVAVRLSFPATNNEAEYETLILGLELAKEAGANDVEVYTDSQLVAMQDIKDRRITVMIKEKTAIDEIVEIQAIGNQGSWMDEIVKLLRDGLEPEDPVTAKRVRFKGNRFTLTGDQIYKRTVDGPLLKCLDNERAQYVMKEVHERSCENHSGGRLPAQKIAR</sequence>
<accession>A0AAW2XW85</accession>
<dbReference type="AlphaFoldDB" id="A0AAW2XW85"/>
<dbReference type="InterPro" id="IPR002156">
    <property type="entry name" value="RNaseH_domain"/>
</dbReference>
<protein>
    <submittedName>
        <fullName evidence="2">Retrovirus-related Pol polyprotein from transposon gypsy</fullName>
    </submittedName>
</protein>
<dbReference type="InterPro" id="IPR043128">
    <property type="entry name" value="Rev_trsase/Diguanyl_cyclase"/>
</dbReference>
<organism evidence="2">
    <name type="scientific">Sesamum latifolium</name>
    <dbReference type="NCBI Taxonomy" id="2727402"/>
    <lineage>
        <taxon>Eukaryota</taxon>
        <taxon>Viridiplantae</taxon>
        <taxon>Streptophyta</taxon>
        <taxon>Embryophyta</taxon>
        <taxon>Tracheophyta</taxon>
        <taxon>Spermatophyta</taxon>
        <taxon>Magnoliopsida</taxon>
        <taxon>eudicotyledons</taxon>
        <taxon>Gunneridae</taxon>
        <taxon>Pentapetalae</taxon>
        <taxon>asterids</taxon>
        <taxon>lamiids</taxon>
        <taxon>Lamiales</taxon>
        <taxon>Pedaliaceae</taxon>
        <taxon>Sesamum</taxon>
    </lineage>
</organism>
<dbReference type="SUPFAM" id="SSF56672">
    <property type="entry name" value="DNA/RNA polymerases"/>
    <property type="match status" value="1"/>
</dbReference>
<dbReference type="InterPro" id="IPR036397">
    <property type="entry name" value="RNaseH_sf"/>
</dbReference>
<dbReference type="GO" id="GO:0003676">
    <property type="term" value="F:nucleic acid binding"/>
    <property type="evidence" value="ECO:0007669"/>
    <property type="project" value="InterPro"/>
</dbReference>
<dbReference type="CDD" id="cd00303">
    <property type="entry name" value="retropepsin_like"/>
    <property type="match status" value="1"/>
</dbReference>
<dbReference type="Pfam" id="PF13456">
    <property type="entry name" value="RVT_3"/>
    <property type="match status" value="1"/>
</dbReference>
<comment type="caution">
    <text evidence="2">The sequence shown here is derived from an EMBL/GenBank/DDBJ whole genome shotgun (WGS) entry which is preliminary data.</text>
</comment>
<name>A0AAW2XW85_9LAMI</name>
<dbReference type="Gene3D" id="3.30.70.270">
    <property type="match status" value="1"/>
</dbReference>
<dbReference type="Gene3D" id="2.40.70.10">
    <property type="entry name" value="Acid Proteases"/>
    <property type="match status" value="1"/>
</dbReference>
<proteinExistence type="predicted"/>
<evidence type="ECO:0000313" key="2">
    <source>
        <dbReference type="EMBL" id="KAL0458046.1"/>
    </source>
</evidence>
<dbReference type="PANTHER" id="PTHR48475:SF2">
    <property type="entry name" value="RIBONUCLEASE H"/>
    <property type="match status" value="1"/>
</dbReference>
<evidence type="ECO:0000259" key="1">
    <source>
        <dbReference type="Pfam" id="PF13456"/>
    </source>
</evidence>
<reference evidence="2" key="1">
    <citation type="submission" date="2020-06" db="EMBL/GenBank/DDBJ databases">
        <authorList>
            <person name="Li T."/>
            <person name="Hu X."/>
            <person name="Zhang T."/>
            <person name="Song X."/>
            <person name="Zhang H."/>
            <person name="Dai N."/>
            <person name="Sheng W."/>
            <person name="Hou X."/>
            <person name="Wei L."/>
        </authorList>
    </citation>
    <scope>NUCLEOTIDE SEQUENCE</scope>
    <source>
        <strain evidence="2">KEN1</strain>
        <tissue evidence="2">Leaf</tissue>
    </source>
</reference>
<dbReference type="EMBL" id="JACGWN010000002">
    <property type="protein sequence ID" value="KAL0458046.1"/>
    <property type="molecule type" value="Genomic_DNA"/>
</dbReference>